<reference evidence="1 2" key="1">
    <citation type="journal article" date="2019" name="Int. J. Syst. Evol. Microbiol.">
        <title>The Global Catalogue of Microorganisms (GCM) 10K type strain sequencing project: providing services to taxonomists for standard genome sequencing and annotation.</title>
        <authorList>
            <consortium name="The Broad Institute Genomics Platform"/>
            <consortium name="The Broad Institute Genome Sequencing Center for Infectious Disease"/>
            <person name="Wu L."/>
            <person name="Ma J."/>
        </authorList>
    </citation>
    <scope>NUCLEOTIDE SEQUENCE [LARGE SCALE GENOMIC DNA]</scope>
    <source>
        <strain evidence="1 2">XZYJT29</strain>
    </source>
</reference>
<dbReference type="EMBL" id="JBHTAS010000002">
    <property type="protein sequence ID" value="MFC7142867.1"/>
    <property type="molecule type" value="Genomic_DNA"/>
</dbReference>
<dbReference type="GeneID" id="78823226"/>
<protein>
    <submittedName>
        <fullName evidence="1">Uncharacterized protein</fullName>
    </submittedName>
</protein>
<gene>
    <name evidence="1" type="ORF">ACFQMA_23940</name>
</gene>
<keyword evidence="2" id="KW-1185">Reference proteome</keyword>
<sequence length="73" mass="8106">MVPELLWEIFVREISNDGYSECVGGMKSIVFYPNVTLDKVGVSGEEMVELGTYIARTKCKEASNVAEEFTVPV</sequence>
<accession>A0ABD5Y6I8</accession>
<organism evidence="1 2">
    <name type="scientific">Halosimplex aquaticum</name>
    <dbReference type="NCBI Taxonomy" id="3026162"/>
    <lineage>
        <taxon>Archaea</taxon>
        <taxon>Methanobacteriati</taxon>
        <taxon>Methanobacteriota</taxon>
        <taxon>Stenosarchaea group</taxon>
        <taxon>Halobacteria</taxon>
        <taxon>Halobacteriales</taxon>
        <taxon>Haloarculaceae</taxon>
        <taxon>Halosimplex</taxon>
    </lineage>
</organism>
<dbReference type="AlphaFoldDB" id="A0ABD5Y6I8"/>
<name>A0ABD5Y6I8_9EURY</name>
<evidence type="ECO:0000313" key="1">
    <source>
        <dbReference type="EMBL" id="MFC7142867.1"/>
    </source>
</evidence>
<comment type="caution">
    <text evidence="1">The sequence shown here is derived from an EMBL/GenBank/DDBJ whole genome shotgun (WGS) entry which is preliminary data.</text>
</comment>
<evidence type="ECO:0000313" key="2">
    <source>
        <dbReference type="Proteomes" id="UP001596432"/>
    </source>
</evidence>
<proteinExistence type="predicted"/>
<dbReference type="RefSeq" id="WP_274326325.1">
    <property type="nucleotide sequence ID" value="NZ_CP118159.1"/>
</dbReference>
<dbReference type="Proteomes" id="UP001596432">
    <property type="component" value="Unassembled WGS sequence"/>
</dbReference>